<dbReference type="InterPro" id="IPR050631">
    <property type="entry name" value="PheA/TfdB_FAD_monoxygenase"/>
</dbReference>
<proteinExistence type="predicted"/>
<dbReference type="RefSeq" id="WP_158257125.1">
    <property type="nucleotide sequence ID" value="NZ_PTJD01000002.1"/>
</dbReference>
<dbReference type="GO" id="GO:0071949">
    <property type="term" value="F:FAD binding"/>
    <property type="evidence" value="ECO:0007669"/>
    <property type="project" value="InterPro"/>
</dbReference>
<name>A0A2S6IV40_9ACTN</name>
<protein>
    <submittedName>
        <fullName evidence="3">2-polyprenyl-6-methoxyphenol hydroxylase-like FAD-dependent oxidoreductase</fullName>
    </submittedName>
</protein>
<evidence type="ECO:0000256" key="1">
    <source>
        <dbReference type="ARBA" id="ARBA00023002"/>
    </source>
</evidence>
<feature type="domain" description="FAD-binding" evidence="2">
    <location>
        <begin position="2"/>
        <end position="330"/>
    </location>
</feature>
<dbReference type="Proteomes" id="UP000239485">
    <property type="component" value="Unassembled WGS sequence"/>
</dbReference>
<dbReference type="OrthoDB" id="3316391at2"/>
<gene>
    <name evidence="3" type="ORF">CLV92_102290</name>
</gene>
<dbReference type="PANTHER" id="PTHR43476:SF5">
    <property type="entry name" value="FAD-DEPENDENT MONOOXYGENASE"/>
    <property type="match status" value="1"/>
</dbReference>
<dbReference type="PRINTS" id="PR00420">
    <property type="entry name" value="RNGMNOXGNASE"/>
</dbReference>
<evidence type="ECO:0000259" key="2">
    <source>
        <dbReference type="Pfam" id="PF01494"/>
    </source>
</evidence>
<organism evidence="3 4">
    <name type="scientific">Kineococcus xinjiangensis</name>
    <dbReference type="NCBI Taxonomy" id="512762"/>
    <lineage>
        <taxon>Bacteria</taxon>
        <taxon>Bacillati</taxon>
        <taxon>Actinomycetota</taxon>
        <taxon>Actinomycetes</taxon>
        <taxon>Kineosporiales</taxon>
        <taxon>Kineosporiaceae</taxon>
        <taxon>Kineococcus</taxon>
    </lineage>
</organism>
<keyword evidence="4" id="KW-1185">Reference proteome</keyword>
<dbReference type="GO" id="GO:0016491">
    <property type="term" value="F:oxidoreductase activity"/>
    <property type="evidence" value="ECO:0007669"/>
    <property type="project" value="UniProtKB-KW"/>
</dbReference>
<dbReference type="Gene3D" id="3.30.70.2450">
    <property type="match status" value="1"/>
</dbReference>
<comment type="caution">
    <text evidence="3">The sequence shown here is derived from an EMBL/GenBank/DDBJ whole genome shotgun (WGS) entry which is preliminary data.</text>
</comment>
<evidence type="ECO:0000313" key="3">
    <source>
        <dbReference type="EMBL" id="PPK98137.1"/>
    </source>
</evidence>
<accession>A0A2S6IV40</accession>
<keyword evidence="1" id="KW-0560">Oxidoreductase</keyword>
<reference evidence="3 4" key="1">
    <citation type="submission" date="2018-02" db="EMBL/GenBank/DDBJ databases">
        <title>Genomic Encyclopedia of Archaeal and Bacterial Type Strains, Phase II (KMG-II): from individual species to whole genera.</title>
        <authorList>
            <person name="Goeker M."/>
        </authorList>
    </citation>
    <scope>NUCLEOTIDE SEQUENCE [LARGE SCALE GENOMIC DNA]</scope>
    <source>
        <strain evidence="3 4">DSM 22857</strain>
    </source>
</reference>
<dbReference type="PANTHER" id="PTHR43476">
    <property type="entry name" value="3-(3-HYDROXY-PHENYL)PROPIONATE/3-HYDROXYCINNAMIC ACID HYDROXYLASE"/>
    <property type="match status" value="1"/>
</dbReference>
<dbReference type="Pfam" id="PF01494">
    <property type="entry name" value="FAD_binding_3"/>
    <property type="match status" value="1"/>
</dbReference>
<dbReference type="AlphaFoldDB" id="A0A2S6IV40"/>
<evidence type="ECO:0000313" key="4">
    <source>
        <dbReference type="Proteomes" id="UP000239485"/>
    </source>
</evidence>
<dbReference type="InterPro" id="IPR036188">
    <property type="entry name" value="FAD/NAD-bd_sf"/>
</dbReference>
<dbReference type="InterPro" id="IPR002938">
    <property type="entry name" value="FAD-bd"/>
</dbReference>
<dbReference type="SUPFAM" id="SSF51905">
    <property type="entry name" value="FAD/NAD(P)-binding domain"/>
    <property type="match status" value="1"/>
</dbReference>
<dbReference type="EMBL" id="PTJD01000002">
    <property type="protein sequence ID" value="PPK98137.1"/>
    <property type="molecule type" value="Genomic_DNA"/>
</dbReference>
<dbReference type="Gene3D" id="3.50.50.60">
    <property type="entry name" value="FAD/NAD(P)-binding domain"/>
    <property type="match status" value="1"/>
</dbReference>
<sequence>MLDVLVVGAGPTGLAAAAALARRGVSVGVVEKRTCGWTTSRAAVVHSGTLRVLDALDVTAPLLATGLRVHRFAVRERERDRPLLDVDFGRLDGPHPYALLTPQWRTEEALLARARALGVDVSSGEELLDVRPDGDTVLVTTDRDRLRCRYVVGADGVAGTVREHAGIARPGRRLAESFALADVRLADAGAEPGVALHVSRAGSLVAAALPDGLVRIVAPLAEAPAEPGAAFVQQLLDTRGPREAPRVAEVVWSSRFRVSHGLAETFRRGRIVLVGDAAHVHSPAGGQGMNLGLRDAVSLAEPLAAALAGREAELDAWAASRRRAAARVLRLTRGLTVLGAGTPLARGAAVGALAVAARAGTVRAVAARRLAGLDDPAVAGAPAG</sequence>